<comment type="catalytic activity">
    <reaction evidence="8 10 11">
        <text>2-(2-carboxy-4-methylthiazol-5-yl)ethyl phosphate + 4-amino-2-methyl-5-(diphosphooxymethyl)pyrimidine + 2 H(+) = thiamine phosphate + CO2 + diphosphate</text>
        <dbReference type="Rhea" id="RHEA:47848"/>
        <dbReference type="ChEBI" id="CHEBI:15378"/>
        <dbReference type="ChEBI" id="CHEBI:16526"/>
        <dbReference type="ChEBI" id="CHEBI:33019"/>
        <dbReference type="ChEBI" id="CHEBI:37575"/>
        <dbReference type="ChEBI" id="CHEBI:57841"/>
        <dbReference type="ChEBI" id="CHEBI:62890"/>
        <dbReference type="EC" id="2.5.1.3"/>
    </reaction>
</comment>
<dbReference type="SUPFAM" id="SSF51391">
    <property type="entry name" value="Thiamin phosphate synthase"/>
    <property type="match status" value="1"/>
</dbReference>
<evidence type="ECO:0000256" key="2">
    <source>
        <dbReference type="ARBA" id="ARBA00005165"/>
    </source>
</evidence>
<keyword evidence="6 10" id="KW-0784">Thiamine biosynthesis</keyword>
<dbReference type="GO" id="GO:0009228">
    <property type="term" value="P:thiamine biosynthetic process"/>
    <property type="evidence" value="ECO:0007669"/>
    <property type="project" value="UniProtKB-KW"/>
</dbReference>
<keyword evidence="16" id="KW-1185">Reference proteome</keyword>
<dbReference type="Gene3D" id="3.20.20.70">
    <property type="entry name" value="Aldolase class I"/>
    <property type="match status" value="1"/>
</dbReference>
<evidence type="ECO:0000256" key="9">
    <source>
        <dbReference type="ARBA" id="ARBA00047883"/>
    </source>
</evidence>
<dbReference type="GO" id="GO:0009229">
    <property type="term" value="P:thiamine diphosphate biosynthetic process"/>
    <property type="evidence" value="ECO:0007669"/>
    <property type="project" value="UniProtKB-UniRule"/>
</dbReference>
<feature type="binding site" evidence="10">
    <location>
        <position position="283"/>
    </location>
    <ligand>
        <name>4-amino-2-methyl-5-(diphosphooxymethyl)pyrimidine</name>
        <dbReference type="ChEBI" id="CHEBI:57841"/>
    </ligand>
</feature>
<evidence type="ECO:0000313" key="16">
    <source>
        <dbReference type="Proteomes" id="UP000315471"/>
    </source>
</evidence>
<comment type="caution">
    <text evidence="10">Lacks conserved residue(s) required for the propagation of feature annotation.</text>
</comment>
<evidence type="ECO:0000313" key="15">
    <source>
        <dbReference type="EMBL" id="TWU35830.1"/>
    </source>
</evidence>
<evidence type="ECO:0000256" key="7">
    <source>
        <dbReference type="ARBA" id="ARBA00047334"/>
    </source>
</evidence>
<comment type="similarity">
    <text evidence="10 11">Belongs to the thiamine-phosphate synthase family.</text>
</comment>
<evidence type="ECO:0000256" key="1">
    <source>
        <dbReference type="ARBA" id="ARBA00003814"/>
    </source>
</evidence>
<dbReference type="GO" id="GO:0004789">
    <property type="term" value="F:thiamine-phosphate diphosphorylase activity"/>
    <property type="evidence" value="ECO:0007669"/>
    <property type="project" value="UniProtKB-UniRule"/>
</dbReference>
<evidence type="ECO:0000259" key="13">
    <source>
        <dbReference type="Pfam" id="PF02581"/>
    </source>
</evidence>
<dbReference type="InterPro" id="IPR022998">
    <property type="entry name" value="ThiamineP_synth_TenI"/>
</dbReference>
<dbReference type="RefSeq" id="WP_146602340.1">
    <property type="nucleotide sequence ID" value="NZ_SJPY01000009.1"/>
</dbReference>
<feature type="binding site" evidence="10">
    <location>
        <position position="215"/>
    </location>
    <ligand>
        <name>4-amino-2-methyl-5-(diphosphooxymethyl)pyrimidine</name>
        <dbReference type="ChEBI" id="CHEBI:57841"/>
    </ligand>
</feature>
<feature type="binding site" evidence="10">
    <location>
        <begin position="183"/>
        <end position="187"/>
    </location>
    <ligand>
        <name>4-amino-2-methyl-5-(diphosphooxymethyl)pyrimidine</name>
        <dbReference type="ChEBI" id="CHEBI:57841"/>
    </ligand>
</feature>
<evidence type="ECO:0000256" key="5">
    <source>
        <dbReference type="ARBA" id="ARBA00022842"/>
    </source>
</evidence>
<evidence type="ECO:0000256" key="4">
    <source>
        <dbReference type="ARBA" id="ARBA00022723"/>
    </source>
</evidence>
<dbReference type="GO" id="GO:0005737">
    <property type="term" value="C:cytoplasm"/>
    <property type="evidence" value="ECO:0007669"/>
    <property type="project" value="TreeGrafter"/>
</dbReference>
<comment type="function">
    <text evidence="1 10">Condenses 4-methyl-5-(beta-hydroxyethyl)thiazole monophosphate (THZ-P) and 2-methyl-4-amino-5-hydroxymethyl pyrimidine pyrophosphate (HMP-PP) to form thiamine monophosphate (TMP).</text>
</comment>
<dbReference type="InterPro" id="IPR016229">
    <property type="entry name" value="TMP_synthase_cyanobac_bac"/>
</dbReference>
<evidence type="ECO:0000256" key="8">
    <source>
        <dbReference type="ARBA" id="ARBA00047851"/>
    </source>
</evidence>
<dbReference type="InterPro" id="IPR041397">
    <property type="entry name" value="ThiD2"/>
</dbReference>
<protein>
    <recommendedName>
        <fullName evidence="10">Thiamine-phosphate synthase</fullName>
        <shortName evidence="10">TP synthase</shortName>
        <shortName evidence="10">TPS</shortName>
        <ecNumber evidence="10">2.5.1.3</ecNumber>
    </recommendedName>
    <alternativeName>
        <fullName evidence="10">Thiamine-phosphate pyrophosphorylase</fullName>
        <shortName evidence="10">TMP pyrophosphorylase</shortName>
        <shortName evidence="10">TMP-PPase</shortName>
    </alternativeName>
</protein>
<feature type="domain" description="Thiamine phosphate synthase/TenI" evidence="13">
    <location>
        <begin position="154"/>
        <end position="332"/>
    </location>
</feature>
<feature type="binding site" evidence="10">
    <location>
        <position position="216"/>
    </location>
    <ligand>
        <name>Mg(2+)</name>
        <dbReference type="ChEBI" id="CHEBI:18420"/>
    </ligand>
</feature>
<comment type="cofactor">
    <cofactor evidence="10">
        <name>Mg(2+)</name>
        <dbReference type="ChEBI" id="CHEBI:18420"/>
    </cofactor>
    <text evidence="10">Binds 1 Mg(2+) ion per subunit.</text>
</comment>
<feature type="binding site" evidence="10">
    <location>
        <position position="235"/>
    </location>
    <ligand>
        <name>Mg(2+)</name>
        <dbReference type="ChEBI" id="CHEBI:18420"/>
    </ligand>
</feature>
<comment type="catalytic activity">
    <reaction evidence="7 10 11">
        <text>4-methyl-5-(2-phosphooxyethyl)-thiazole + 4-amino-2-methyl-5-(diphosphooxymethyl)pyrimidine + H(+) = thiamine phosphate + diphosphate</text>
        <dbReference type="Rhea" id="RHEA:22328"/>
        <dbReference type="ChEBI" id="CHEBI:15378"/>
        <dbReference type="ChEBI" id="CHEBI:33019"/>
        <dbReference type="ChEBI" id="CHEBI:37575"/>
        <dbReference type="ChEBI" id="CHEBI:57841"/>
        <dbReference type="ChEBI" id="CHEBI:58296"/>
        <dbReference type="EC" id="2.5.1.3"/>
    </reaction>
</comment>
<dbReference type="Pfam" id="PF17792">
    <property type="entry name" value="ThiD2"/>
    <property type="match status" value="1"/>
</dbReference>
<accession>A0A5C6DGA4</accession>
<dbReference type="UniPathway" id="UPA00060">
    <property type="reaction ID" value="UER00141"/>
</dbReference>
<dbReference type="CDD" id="cd00564">
    <property type="entry name" value="TMP_TenI"/>
    <property type="match status" value="1"/>
</dbReference>
<dbReference type="NCBIfam" id="NF002727">
    <property type="entry name" value="PRK02615.1"/>
    <property type="match status" value="1"/>
</dbReference>
<evidence type="ECO:0000256" key="3">
    <source>
        <dbReference type="ARBA" id="ARBA00022679"/>
    </source>
</evidence>
<proteinExistence type="inferred from homology"/>
<dbReference type="AlphaFoldDB" id="A0A5C6DGA4"/>
<evidence type="ECO:0000256" key="12">
    <source>
        <dbReference type="RuleBase" id="RU004253"/>
    </source>
</evidence>
<dbReference type="EC" id="2.5.1.3" evidence="10"/>
<reference evidence="15 16" key="1">
    <citation type="submission" date="2019-02" db="EMBL/GenBank/DDBJ databases">
        <title>Deep-cultivation of Planctomycetes and their phenomic and genomic characterization uncovers novel biology.</title>
        <authorList>
            <person name="Wiegand S."/>
            <person name="Jogler M."/>
            <person name="Boedeker C."/>
            <person name="Pinto D."/>
            <person name="Vollmers J."/>
            <person name="Rivas-Marin E."/>
            <person name="Kohn T."/>
            <person name="Peeters S.H."/>
            <person name="Heuer A."/>
            <person name="Rast P."/>
            <person name="Oberbeckmann S."/>
            <person name="Bunk B."/>
            <person name="Jeske O."/>
            <person name="Meyerdierks A."/>
            <person name="Storesund J.E."/>
            <person name="Kallscheuer N."/>
            <person name="Luecker S."/>
            <person name="Lage O.M."/>
            <person name="Pohl T."/>
            <person name="Merkel B.J."/>
            <person name="Hornburger P."/>
            <person name="Mueller R.-W."/>
            <person name="Bruemmer F."/>
            <person name="Labrenz M."/>
            <person name="Spormann A.M."/>
            <person name="Op Den Camp H."/>
            <person name="Overmann J."/>
            <person name="Amann R."/>
            <person name="Jetten M.S.M."/>
            <person name="Mascher T."/>
            <person name="Medema M.H."/>
            <person name="Devos D.P."/>
            <person name="Kaster A.-K."/>
            <person name="Ovreas L."/>
            <person name="Rohde M."/>
            <person name="Galperin M.Y."/>
            <person name="Jogler C."/>
        </authorList>
    </citation>
    <scope>NUCLEOTIDE SEQUENCE [LARGE SCALE GENOMIC DNA]</scope>
    <source>
        <strain evidence="15 16">Q31b</strain>
    </source>
</reference>
<comment type="caution">
    <text evidence="15">The sequence shown here is derived from an EMBL/GenBank/DDBJ whole genome shotgun (WGS) entry which is preliminary data.</text>
</comment>
<comment type="pathway">
    <text evidence="2 10 12">Cofactor biosynthesis; thiamine diphosphate biosynthesis; thiamine phosphate from 4-amino-2-methyl-5-diphosphomethylpyrimidine and 4-methyl-5-(2-phosphoethyl)-thiazole: step 1/1.</text>
</comment>
<dbReference type="Pfam" id="PF02581">
    <property type="entry name" value="TMP-TENI"/>
    <property type="match status" value="1"/>
</dbReference>
<dbReference type="GO" id="GO:0000287">
    <property type="term" value="F:magnesium ion binding"/>
    <property type="evidence" value="ECO:0007669"/>
    <property type="project" value="UniProtKB-UniRule"/>
</dbReference>
<feature type="domain" description="ThiD2" evidence="14">
    <location>
        <begin position="11"/>
        <end position="131"/>
    </location>
</feature>
<evidence type="ECO:0000259" key="14">
    <source>
        <dbReference type="Pfam" id="PF17792"/>
    </source>
</evidence>
<dbReference type="OrthoDB" id="9812206at2"/>
<dbReference type="PANTHER" id="PTHR20857">
    <property type="entry name" value="THIAMINE-PHOSPHATE PYROPHOSPHORYLASE"/>
    <property type="match status" value="1"/>
</dbReference>
<dbReference type="HAMAP" id="MF_00097">
    <property type="entry name" value="TMP_synthase"/>
    <property type="match status" value="1"/>
</dbReference>
<feature type="binding site" evidence="10">
    <location>
        <position position="310"/>
    </location>
    <ligand>
        <name>2-[(2R,5Z)-2-carboxy-4-methylthiazol-5(2H)-ylidene]ethyl phosphate</name>
        <dbReference type="ChEBI" id="CHEBI:62899"/>
    </ligand>
</feature>
<dbReference type="InterPro" id="IPR034291">
    <property type="entry name" value="TMP_synthase"/>
</dbReference>
<dbReference type="InterPro" id="IPR013785">
    <property type="entry name" value="Aldolase_TIM"/>
</dbReference>
<dbReference type="InterPro" id="IPR036206">
    <property type="entry name" value="ThiamineP_synth_sf"/>
</dbReference>
<feature type="binding site" evidence="10">
    <location>
        <position position="254"/>
    </location>
    <ligand>
        <name>4-amino-2-methyl-5-(diphosphooxymethyl)pyrimidine</name>
        <dbReference type="ChEBI" id="CHEBI:57841"/>
    </ligand>
</feature>
<sequence length="352" mass="38565">MIPDSLTATYRILDASINRVSEGIRTIEEYSRFEIESVSHSESFKSLRHQLTRLVNTSLSRSMLLAARNTPDDIGTVIQTKAEYNRTTKIQIVAAASSRIQQSLRVIEEYGKTIDAGFAKEVEQLRYQAYHHCASIERLVPVSRRQRLLEQAKLYLLMDVHEDLEMFVASIRSLAAAGVDVFQLRDKDASDRTLYERSVVAAKLAIELDCLFLVNDRADIAAAADSDGVHVGQDELPAKIARQVIGDSRLVGVSTHTVQEIEQAQIDGANYIGCGPVFGGRTKSFSHYVGTAFLEKAATMTTIPAFAIGGIDETNVNQVIDAGFDRIAVTGALRDAEDPAAAAAHLKAILVN</sequence>
<dbReference type="PANTHER" id="PTHR20857:SF15">
    <property type="entry name" value="THIAMINE-PHOSPHATE SYNTHASE"/>
    <property type="match status" value="1"/>
</dbReference>
<evidence type="ECO:0000256" key="6">
    <source>
        <dbReference type="ARBA" id="ARBA00022977"/>
    </source>
</evidence>
<name>A0A5C6DGA4_9BACT</name>
<evidence type="ECO:0000256" key="11">
    <source>
        <dbReference type="RuleBase" id="RU003826"/>
    </source>
</evidence>
<dbReference type="EMBL" id="SJPY01000009">
    <property type="protein sequence ID" value="TWU35830.1"/>
    <property type="molecule type" value="Genomic_DNA"/>
</dbReference>
<dbReference type="NCBIfam" id="TIGR00693">
    <property type="entry name" value="thiE"/>
    <property type="match status" value="1"/>
</dbReference>
<keyword evidence="4 10" id="KW-0479">Metal-binding</keyword>
<keyword evidence="5 10" id="KW-0460">Magnesium</keyword>
<dbReference type="PIRSF" id="PIRSF000512">
    <property type="entry name" value="TMP_PPase_Cyanobac_prd"/>
    <property type="match status" value="1"/>
</dbReference>
<evidence type="ECO:0000256" key="10">
    <source>
        <dbReference type="HAMAP-Rule" id="MF_00097"/>
    </source>
</evidence>
<comment type="catalytic activity">
    <reaction evidence="9 10 11">
        <text>2-[(2R,5Z)-2-carboxy-4-methylthiazol-5(2H)-ylidene]ethyl phosphate + 4-amino-2-methyl-5-(diphosphooxymethyl)pyrimidine + 2 H(+) = thiamine phosphate + CO2 + diphosphate</text>
        <dbReference type="Rhea" id="RHEA:47844"/>
        <dbReference type="ChEBI" id="CHEBI:15378"/>
        <dbReference type="ChEBI" id="CHEBI:16526"/>
        <dbReference type="ChEBI" id="CHEBI:33019"/>
        <dbReference type="ChEBI" id="CHEBI:37575"/>
        <dbReference type="ChEBI" id="CHEBI:57841"/>
        <dbReference type="ChEBI" id="CHEBI:62899"/>
        <dbReference type="EC" id="2.5.1.3"/>
    </reaction>
</comment>
<organism evidence="15 16">
    <name type="scientific">Novipirellula aureliae</name>
    <dbReference type="NCBI Taxonomy" id="2527966"/>
    <lineage>
        <taxon>Bacteria</taxon>
        <taxon>Pseudomonadati</taxon>
        <taxon>Planctomycetota</taxon>
        <taxon>Planctomycetia</taxon>
        <taxon>Pirellulales</taxon>
        <taxon>Pirellulaceae</taxon>
        <taxon>Novipirellula</taxon>
    </lineage>
</organism>
<gene>
    <name evidence="10 15" type="primary">thiE</name>
    <name evidence="15" type="ORF">Q31b_52650</name>
</gene>
<dbReference type="Proteomes" id="UP000315471">
    <property type="component" value="Unassembled WGS sequence"/>
</dbReference>
<dbReference type="FunFam" id="3.20.20.70:FF:000096">
    <property type="entry name" value="Thiamine-phosphate synthase"/>
    <property type="match status" value="1"/>
</dbReference>
<keyword evidence="3 10" id="KW-0808">Transferase</keyword>